<dbReference type="Pfam" id="PF21527">
    <property type="entry name" value="Stv"/>
    <property type="match status" value="1"/>
</dbReference>
<dbReference type="RefSeq" id="WP_262598965.1">
    <property type="nucleotide sequence ID" value="NZ_CP103300.1"/>
</dbReference>
<name>A0ABY6GV64_9GAMM</name>
<dbReference type="InterPro" id="IPR049002">
    <property type="entry name" value="Stv"/>
</dbReference>
<protein>
    <recommendedName>
        <fullName evidence="1">Putative adhesin Stv domain-containing protein</fullName>
    </recommendedName>
</protein>
<evidence type="ECO:0000313" key="3">
    <source>
        <dbReference type="Proteomes" id="UP001163255"/>
    </source>
</evidence>
<evidence type="ECO:0000313" key="2">
    <source>
        <dbReference type="EMBL" id="UYM16662.1"/>
    </source>
</evidence>
<reference evidence="2" key="1">
    <citation type="submission" date="2022-10" db="EMBL/GenBank/DDBJ databases">
        <title>Completed Genome Sequence of two octocoral isolated bacterium, Endozoicomonas euniceicola EF212T and Endozoicomonas gorgoniicola PS125T.</title>
        <authorList>
            <person name="Chiou Y.-J."/>
            <person name="Chen Y.-H."/>
        </authorList>
    </citation>
    <scope>NUCLEOTIDE SEQUENCE</scope>
    <source>
        <strain evidence="2">EF212</strain>
    </source>
</reference>
<proteinExistence type="predicted"/>
<sequence>MHKTVLDGKFILFTCNRHSSNVQNLLLLAHSAVPHSWSTAGIFRRIAGTHSFTVPSWTSLYFYTPHGYTIIVPKYDDSGVYKLDGFMLGEFPPLEAILPGETVLDYILGYQFPFPSDEHMHRYLNTSRFNPNCSYLDQHPFRIYDIITPAPNAPVYSCLKELLDTLYVMGHVYPRIHCIFCRYESGSELRNYLPGYHNPPFSQS</sequence>
<organism evidence="2 3">
    <name type="scientific">Endozoicomonas euniceicola</name>
    <dbReference type="NCBI Taxonomy" id="1234143"/>
    <lineage>
        <taxon>Bacteria</taxon>
        <taxon>Pseudomonadati</taxon>
        <taxon>Pseudomonadota</taxon>
        <taxon>Gammaproteobacteria</taxon>
        <taxon>Oceanospirillales</taxon>
        <taxon>Endozoicomonadaceae</taxon>
        <taxon>Endozoicomonas</taxon>
    </lineage>
</organism>
<dbReference type="Proteomes" id="UP001163255">
    <property type="component" value="Chromosome"/>
</dbReference>
<evidence type="ECO:0000259" key="1">
    <source>
        <dbReference type="Pfam" id="PF21527"/>
    </source>
</evidence>
<feature type="domain" description="Putative adhesin Stv" evidence="1">
    <location>
        <begin position="25"/>
        <end position="182"/>
    </location>
</feature>
<accession>A0ABY6GV64</accession>
<keyword evidence="3" id="KW-1185">Reference proteome</keyword>
<dbReference type="EMBL" id="CP103300">
    <property type="protein sequence ID" value="UYM16662.1"/>
    <property type="molecule type" value="Genomic_DNA"/>
</dbReference>
<gene>
    <name evidence="2" type="ORF">NX720_01645</name>
</gene>